<evidence type="ECO:0000313" key="1">
    <source>
        <dbReference type="EMBL" id="EGG29752.1"/>
    </source>
</evidence>
<dbReference type="RefSeq" id="WP_009575684.1">
    <property type="nucleotide sequence ID" value="NZ_AEIG01000034.1"/>
</dbReference>
<gene>
    <name evidence="1" type="ORF">IMCC3088_1389</name>
</gene>
<evidence type="ECO:0000313" key="2">
    <source>
        <dbReference type="Proteomes" id="UP000005615"/>
    </source>
</evidence>
<keyword evidence="2" id="KW-1185">Reference proteome</keyword>
<proteinExistence type="predicted"/>
<name>F3L1P9_9GAMM</name>
<organism evidence="1 2">
    <name type="scientific">Aequoribacter fuscus</name>
    <dbReference type="NCBI Taxonomy" id="2518989"/>
    <lineage>
        <taxon>Bacteria</taxon>
        <taxon>Pseudomonadati</taxon>
        <taxon>Pseudomonadota</taxon>
        <taxon>Gammaproteobacteria</taxon>
        <taxon>Cellvibrionales</taxon>
        <taxon>Halieaceae</taxon>
        <taxon>Aequoribacter</taxon>
    </lineage>
</organism>
<reference evidence="1 2" key="1">
    <citation type="journal article" date="2011" name="J. Bacteriol.">
        <title>Genome sequence of strain IMCC3088, a proteorhodopsin-containing marine bacterium belonging to the OM60/NOR5 clade.</title>
        <authorList>
            <person name="Jang Y."/>
            <person name="Oh H.M."/>
            <person name="Kang I."/>
            <person name="Lee K."/>
            <person name="Yang S.J."/>
            <person name="Cho J.C."/>
        </authorList>
    </citation>
    <scope>NUCLEOTIDE SEQUENCE [LARGE SCALE GENOMIC DNA]</scope>
    <source>
        <strain evidence="1 2">IMCC3088</strain>
    </source>
</reference>
<dbReference type="Proteomes" id="UP000005615">
    <property type="component" value="Unassembled WGS sequence"/>
</dbReference>
<dbReference type="STRING" id="2518989.IMCC3088_1389"/>
<comment type="caution">
    <text evidence="1">The sequence shown here is derived from an EMBL/GenBank/DDBJ whole genome shotgun (WGS) entry which is preliminary data.</text>
</comment>
<sequence>MSFKFPGKLPYRAMSEDWRRWSKTLASALLVGLPLGLSAQSTEPGEDLTSRDVSEWKAEQFFESPNWSTTLELKARATIKSLAVNIAALPSLIAGEAPAATHPLYKPQSHSDFDWSASWQQGAQFGSNHSAAFWVELDCSDLVEAPDVDARAQYSVTGDALAGSKPKQQSPDVLALHAVLRQSTHEADAVRPPIPTAQTWYTYGRVIDPSVYADQTLS</sequence>
<protein>
    <submittedName>
        <fullName evidence="1">Uncharacterized protein</fullName>
    </submittedName>
</protein>
<dbReference type="EMBL" id="AEIG01000034">
    <property type="protein sequence ID" value="EGG29752.1"/>
    <property type="molecule type" value="Genomic_DNA"/>
</dbReference>
<dbReference type="AlphaFoldDB" id="F3L1P9"/>
<accession>F3L1P9</accession>